<evidence type="ECO:0000313" key="1">
    <source>
        <dbReference type="EMBL" id="TKX20165.1"/>
    </source>
</evidence>
<name>A0A4U7ASW5_9PEZI</name>
<protein>
    <submittedName>
        <fullName evidence="1">Uncharacterized protein</fullName>
    </submittedName>
</protein>
<evidence type="ECO:0000313" key="2">
    <source>
        <dbReference type="Proteomes" id="UP000308133"/>
    </source>
</evidence>
<proteinExistence type="predicted"/>
<sequence length="53" mass="6094">MLSGRPDVAKHVRELKVVGTHFMDYTNSENFYRFTTIKFGIIDSAMVKDKVEA</sequence>
<gene>
    <name evidence="1" type="ORF">C1H76_7666</name>
</gene>
<dbReference type="AlphaFoldDB" id="A0A4U7ASW5"/>
<dbReference type="Proteomes" id="UP000308133">
    <property type="component" value="Unassembled WGS sequence"/>
</dbReference>
<reference evidence="1 2" key="1">
    <citation type="submission" date="2018-02" db="EMBL/GenBank/DDBJ databases">
        <title>Draft genome sequences of Elsinoe sp., causing black scab on jojoba.</title>
        <authorList>
            <person name="Stodart B."/>
            <person name="Jeffress S."/>
            <person name="Ash G."/>
            <person name="Arun Chinnappa K."/>
        </authorList>
    </citation>
    <scope>NUCLEOTIDE SEQUENCE [LARGE SCALE GENOMIC DNA]</scope>
    <source>
        <strain evidence="1 2">Hillstone_2</strain>
    </source>
</reference>
<comment type="caution">
    <text evidence="1">The sequence shown here is derived from an EMBL/GenBank/DDBJ whole genome shotgun (WGS) entry which is preliminary data.</text>
</comment>
<dbReference type="EMBL" id="PTQR01000100">
    <property type="protein sequence ID" value="TKX20165.1"/>
    <property type="molecule type" value="Genomic_DNA"/>
</dbReference>
<accession>A0A4U7ASW5</accession>
<organism evidence="1 2">
    <name type="scientific">Elsinoe australis</name>
    <dbReference type="NCBI Taxonomy" id="40998"/>
    <lineage>
        <taxon>Eukaryota</taxon>
        <taxon>Fungi</taxon>
        <taxon>Dikarya</taxon>
        <taxon>Ascomycota</taxon>
        <taxon>Pezizomycotina</taxon>
        <taxon>Dothideomycetes</taxon>
        <taxon>Dothideomycetidae</taxon>
        <taxon>Myriangiales</taxon>
        <taxon>Elsinoaceae</taxon>
        <taxon>Elsinoe</taxon>
    </lineage>
</organism>